<evidence type="ECO:0000313" key="3">
    <source>
        <dbReference type="Proteomes" id="UP000254968"/>
    </source>
</evidence>
<dbReference type="OrthoDB" id="9809434at2"/>
<dbReference type="InterPro" id="IPR039554">
    <property type="entry name" value="HigA2-like_HTH"/>
</dbReference>
<dbReference type="GO" id="GO:0003677">
    <property type="term" value="F:DNA binding"/>
    <property type="evidence" value="ECO:0007669"/>
    <property type="project" value="InterPro"/>
</dbReference>
<protein>
    <submittedName>
        <fullName evidence="2">Uncharacterized conserved small protein</fullName>
    </submittedName>
</protein>
<sequence length="93" mass="10720">MNQYIGSSFDEFLDEEGLLTETSAEALKRVIVWQIKNYLEDHQITKQTFAKRMKTSRSQLDRLLDPTQTNISLKALISTAKAMGKHVEVRFTD</sequence>
<organism evidence="2 3">
    <name type="scientific">Legionella beliardensis</name>
    <dbReference type="NCBI Taxonomy" id="91822"/>
    <lineage>
        <taxon>Bacteria</taxon>
        <taxon>Pseudomonadati</taxon>
        <taxon>Pseudomonadota</taxon>
        <taxon>Gammaproteobacteria</taxon>
        <taxon>Legionellales</taxon>
        <taxon>Legionellaceae</taxon>
        <taxon>Legionella</taxon>
    </lineage>
</organism>
<evidence type="ECO:0000313" key="2">
    <source>
        <dbReference type="EMBL" id="STX55577.1"/>
    </source>
</evidence>
<dbReference type="Pfam" id="PF13744">
    <property type="entry name" value="HTH_37"/>
    <property type="match status" value="1"/>
</dbReference>
<dbReference type="RefSeq" id="WP_115304193.1">
    <property type="nucleotide sequence ID" value="NZ_CAAAHO010000009.1"/>
</dbReference>
<gene>
    <name evidence="2" type="ORF">NCTC13315_02948</name>
</gene>
<name>A0A378JQW7_9GAMM</name>
<accession>A0A378JQW7</accession>
<proteinExistence type="predicted"/>
<feature type="domain" description="HigA2-like helix-turn-helix" evidence="1">
    <location>
        <begin position="26"/>
        <end position="90"/>
    </location>
</feature>
<dbReference type="Gene3D" id="1.10.260.40">
    <property type="entry name" value="lambda repressor-like DNA-binding domains"/>
    <property type="match status" value="1"/>
</dbReference>
<reference evidence="2 3" key="1">
    <citation type="submission" date="2018-06" db="EMBL/GenBank/DDBJ databases">
        <authorList>
            <consortium name="Pathogen Informatics"/>
            <person name="Doyle S."/>
        </authorList>
    </citation>
    <scope>NUCLEOTIDE SEQUENCE [LARGE SCALE GENOMIC DNA]</scope>
    <source>
        <strain evidence="2 3">NCTC13315</strain>
    </source>
</reference>
<keyword evidence="3" id="KW-1185">Reference proteome</keyword>
<dbReference type="SUPFAM" id="SSF47413">
    <property type="entry name" value="lambda repressor-like DNA-binding domains"/>
    <property type="match status" value="1"/>
</dbReference>
<dbReference type="Proteomes" id="UP000254968">
    <property type="component" value="Unassembled WGS sequence"/>
</dbReference>
<dbReference type="AlphaFoldDB" id="A0A378JQW7"/>
<evidence type="ECO:0000259" key="1">
    <source>
        <dbReference type="Pfam" id="PF13744"/>
    </source>
</evidence>
<dbReference type="EMBL" id="UGNV01000003">
    <property type="protein sequence ID" value="STX55577.1"/>
    <property type="molecule type" value="Genomic_DNA"/>
</dbReference>
<dbReference type="InterPro" id="IPR010982">
    <property type="entry name" value="Lambda_DNA-bd_dom_sf"/>
</dbReference>